<protein>
    <recommendedName>
        <fullName evidence="5">MmgE/PrpD family protein</fullName>
    </recommendedName>
</protein>
<feature type="domain" description="MmgE/PrpD N-terminal" evidence="2">
    <location>
        <begin position="6"/>
        <end position="229"/>
    </location>
</feature>
<evidence type="ECO:0000313" key="4">
    <source>
        <dbReference type="EMBL" id="SVA47369.1"/>
    </source>
</evidence>
<dbReference type="PANTHER" id="PTHR16943:SF8">
    <property type="entry name" value="2-METHYLCITRATE DEHYDRATASE"/>
    <property type="match status" value="1"/>
</dbReference>
<dbReference type="AlphaFoldDB" id="A0A381W499"/>
<dbReference type="Pfam" id="PF03972">
    <property type="entry name" value="MmgE_PrpD_N"/>
    <property type="match status" value="1"/>
</dbReference>
<dbReference type="Gene3D" id="1.10.4100.10">
    <property type="entry name" value="2-methylcitrate dehydratase PrpD"/>
    <property type="match status" value="1"/>
</dbReference>
<evidence type="ECO:0008006" key="5">
    <source>
        <dbReference type="Google" id="ProtNLM"/>
    </source>
</evidence>
<evidence type="ECO:0000256" key="1">
    <source>
        <dbReference type="ARBA" id="ARBA00006174"/>
    </source>
</evidence>
<dbReference type="Gene3D" id="3.30.1330.120">
    <property type="entry name" value="2-methylcitrate dehydratase PrpD"/>
    <property type="match status" value="1"/>
</dbReference>
<feature type="domain" description="MmgE/PrpD C-terminal" evidence="3">
    <location>
        <begin position="257"/>
        <end position="428"/>
    </location>
</feature>
<proteinExistence type="inferred from homology"/>
<dbReference type="Pfam" id="PF19305">
    <property type="entry name" value="MmgE_PrpD_C"/>
    <property type="match status" value="1"/>
</dbReference>
<accession>A0A381W499</accession>
<evidence type="ECO:0000259" key="3">
    <source>
        <dbReference type="Pfam" id="PF19305"/>
    </source>
</evidence>
<comment type="similarity">
    <text evidence="1">Belongs to the PrpD family.</text>
</comment>
<dbReference type="InterPro" id="IPR036148">
    <property type="entry name" value="MmgE/PrpD_sf"/>
</dbReference>
<dbReference type="EMBL" id="UINC01010668">
    <property type="protein sequence ID" value="SVA47369.1"/>
    <property type="molecule type" value="Genomic_DNA"/>
</dbReference>
<gene>
    <name evidence="4" type="ORF">METZ01_LOCUS100223</name>
</gene>
<dbReference type="InterPro" id="IPR042183">
    <property type="entry name" value="MmgE/PrpD_sf_1"/>
</dbReference>
<dbReference type="InterPro" id="IPR005656">
    <property type="entry name" value="MmgE_PrpD"/>
</dbReference>
<dbReference type="InterPro" id="IPR045336">
    <property type="entry name" value="MmgE_PrpD_N"/>
</dbReference>
<dbReference type="InterPro" id="IPR045337">
    <property type="entry name" value="MmgE_PrpD_C"/>
</dbReference>
<dbReference type="InterPro" id="IPR042188">
    <property type="entry name" value="MmgE/PrpD_sf_2"/>
</dbReference>
<dbReference type="GO" id="GO:0016829">
    <property type="term" value="F:lyase activity"/>
    <property type="evidence" value="ECO:0007669"/>
    <property type="project" value="InterPro"/>
</dbReference>
<dbReference type="PANTHER" id="PTHR16943">
    <property type="entry name" value="2-METHYLCITRATE DEHYDRATASE-RELATED"/>
    <property type="match status" value="1"/>
</dbReference>
<reference evidence="4" key="1">
    <citation type="submission" date="2018-05" db="EMBL/GenBank/DDBJ databases">
        <authorList>
            <person name="Lanie J.A."/>
            <person name="Ng W.-L."/>
            <person name="Kazmierczak K.M."/>
            <person name="Andrzejewski T.M."/>
            <person name="Davidsen T.M."/>
            <person name="Wayne K.J."/>
            <person name="Tettelin H."/>
            <person name="Glass J.I."/>
            <person name="Rusch D."/>
            <person name="Podicherti R."/>
            <person name="Tsui H.-C.T."/>
            <person name="Winkler M.E."/>
        </authorList>
    </citation>
    <scope>NUCLEOTIDE SEQUENCE</scope>
</reference>
<name>A0A381W499_9ZZZZ</name>
<dbReference type="SUPFAM" id="SSF103378">
    <property type="entry name" value="2-methylcitrate dehydratase PrpD"/>
    <property type="match status" value="1"/>
</dbReference>
<organism evidence="4">
    <name type="scientific">marine metagenome</name>
    <dbReference type="NCBI Taxonomy" id="408172"/>
    <lineage>
        <taxon>unclassified sequences</taxon>
        <taxon>metagenomes</taxon>
        <taxon>ecological metagenomes</taxon>
    </lineage>
</organism>
<evidence type="ECO:0000259" key="2">
    <source>
        <dbReference type="Pfam" id="PF03972"/>
    </source>
</evidence>
<sequence>MDNNQKVAKFICETRLADIPKDAQEKTKLAFLDALGAAMSGTLVDVTKISNKFVHRCFPGDQATLVLGGGRSSVMGAAFANANAANAFDTDDDNPMVKGHMGAQLIPAAFAVAESQGSSGEELLISIATAYEVGFRAGRCWHENHDIWHGCGAWGAIQNAAACARLLGLSETQTAHALGIADYHAPMTPMLRDLAHPAMVKHSIGWAAATGVSAVELAALGYTGIPSILGFEEYDHFVRDIGEVWHIGPVLGFKEIPGCAYGHLLIYAVRQLREKHTIEPGEIESVVVDTFYDAWILPKHKPKTTEEAQFSVVWPLACEFYFGKYNPLHQLEETLQNSDVGDLLERIQVKENPKFTELYKQIDNGDPRGSFVSAAKIMMKNGIAHTELCELKSFGHRLDAQQIADKFRDLTRLVMPDNKIDEIINTVMRLEKLSNTDDLTALIQ</sequence>